<dbReference type="InterPro" id="IPR006440">
    <property type="entry name" value="Doc"/>
</dbReference>
<dbReference type="PANTHER" id="PTHR39426">
    <property type="entry name" value="HOMOLOGY TO DEATH-ON-CURING PROTEIN OF PHAGE P1"/>
    <property type="match status" value="1"/>
</dbReference>
<dbReference type="InterPro" id="IPR003812">
    <property type="entry name" value="Fido"/>
</dbReference>
<protein>
    <submittedName>
        <fullName evidence="2">Type II toxin-antitoxin system death-on-curing family toxin</fullName>
    </submittedName>
</protein>
<dbReference type="Proteomes" id="UP000473681">
    <property type="component" value="Unassembled WGS sequence"/>
</dbReference>
<dbReference type="AlphaFoldDB" id="A0A846JT58"/>
<comment type="caution">
    <text evidence="2">The sequence shown here is derived from an EMBL/GenBank/DDBJ whole genome shotgun (WGS) entry which is preliminary data.</text>
</comment>
<dbReference type="GO" id="GO:0016301">
    <property type="term" value="F:kinase activity"/>
    <property type="evidence" value="ECO:0007669"/>
    <property type="project" value="InterPro"/>
</dbReference>
<evidence type="ECO:0000313" key="2">
    <source>
        <dbReference type="EMBL" id="NFN36430.1"/>
    </source>
</evidence>
<sequence length="114" mass="13258">MIDLENLLEIHDTVVRYENALDGIRDMNTLYSIIDTQKQGWYNGIDSILWISYSVCGGHIFSDGNKRTSFLVLKTLEEQGYKLDTEKLADLILDLATKTMTREEFFYKAHLYII</sequence>
<accession>A0A846JT58</accession>
<dbReference type="Gene3D" id="1.20.120.1870">
    <property type="entry name" value="Fic/DOC protein, Fido domain"/>
    <property type="match status" value="1"/>
</dbReference>
<dbReference type="Pfam" id="PF02661">
    <property type="entry name" value="Fic"/>
    <property type="match status" value="1"/>
</dbReference>
<dbReference type="InterPro" id="IPR053737">
    <property type="entry name" value="Type_II_TA_Toxin"/>
</dbReference>
<feature type="domain" description="Fido" evidence="1">
    <location>
        <begin position="2"/>
        <end position="74"/>
    </location>
</feature>
<evidence type="ECO:0000313" key="3">
    <source>
        <dbReference type="Proteomes" id="UP000473681"/>
    </source>
</evidence>
<dbReference type="PANTHER" id="PTHR39426:SF1">
    <property type="entry name" value="HOMOLOGY TO DEATH-ON-CURING PROTEIN OF PHAGE P1"/>
    <property type="match status" value="1"/>
</dbReference>
<gene>
    <name evidence="2" type="ORF">FDB51_15200</name>
</gene>
<organism evidence="2 3">
    <name type="scientific">Clostridium botulinum</name>
    <dbReference type="NCBI Taxonomy" id="1491"/>
    <lineage>
        <taxon>Bacteria</taxon>
        <taxon>Bacillati</taxon>
        <taxon>Bacillota</taxon>
        <taxon>Clostridia</taxon>
        <taxon>Eubacteriales</taxon>
        <taxon>Clostridiaceae</taxon>
        <taxon>Clostridium</taxon>
    </lineage>
</organism>
<evidence type="ECO:0000259" key="1">
    <source>
        <dbReference type="Pfam" id="PF02661"/>
    </source>
</evidence>
<dbReference type="EMBL" id="SWVK01000023">
    <property type="protein sequence ID" value="NFN36430.1"/>
    <property type="molecule type" value="Genomic_DNA"/>
</dbReference>
<dbReference type="NCBIfam" id="TIGR01550">
    <property type="entry name" value="DOC_P1"/>
    <property type="match status" value="1"/>
</dbReference>
<name>A0A846JT58_CLOBO</name>
<proteinExistence type="predicted"/>
<reference evidence="2 3" key="1">
    <citation type="submission" date="2019-04" db="EMBL/GenBank/DDBJ databases">
        <title>Genome sequencing of Clostridium botulinum Groups I-IV and Clostridium butyricum.</title>
        <authorList>
            <person name="Brunt J."/>
            <person name="Van Vliet A.H.M."/>
            <person name="Stringer S.C."/>
            <person name="Carter A.T."/>
            <person name="Peck M.W."/>
        </authorList>
    </citation>
    <scope>NUCLEOTIDE SEQUENCE [LARGE SCALE GENOMIC DNA]</scope>
    <source>
        <strain evidence="2 3">CB-K-33E</strain>
    </source>
</reference>